<dbReference type="PATRIC" id="fig|1227492.4.peg.3701"/>
<reference evidence="2 3" key="1">
    <citation type="journal article" date="2014" name="PLoS Genet.">
        <title>Phylogenetically driven sequencing of extremely halophilic archaea reveals strategies for static and dynamic osmo-response.</title>
        <authorList>
            <person name="Becker E.A."/>
            <person name="Seitzer P.M."/>
            <person name="Tritt A."/>
            <person name="Larsen D."/>
            <person name="Krusor M."/>
            <person name="Yao A.I."/>
            <person name="Wu D."/>
            <person name="Madern D."/>
            <person name="Eisen J.A."/>
            <person name="Darling A.E."/>
            <person name="Facciotti M.T."/>
        </authorList>
    </citation>
    <scope>NUCLEOTIDE SEQUENCE [LARGE SCALE GENOMIC DNA]</scope>
    <source>
        <strain evidence="2 3">JCM 10990</strain>
    </source>
</reference>
<dbReference type="RefSeq" id="WP_006169246.1">
    <property type="nucleotide sequence ID" value="NZ_AOIN01000096.1"/>
</dbReference>
<dbReference type="AlphaFoldDB" id="M0A6F3"/>
<dbReference type="Proteomes" id="UP000011693">
    <property type="component" value="Unassembled WGS sequence"/>
</dbReference>
<accession>M0A6F3</accession>
<protein>
    <submittedName>
        <fullName evidence="2">Uncharacterized protein</fullName>
    </submittedName>
</protein>
<evidence type="ECO:0000256" key="1">
    <source>
        <dbReference type="SAM" id="Phobius"/>
    </source>
</evidence>
<sequence length="101" mass="10624">MPPAVPRLNAPSPSQIADLLRRAAAGLRTGVRTLAFWIAVVLPAAYLPVLIGPSLLSISTPTATHQSLALLGLLVLHGLCIVLGHEHSPRSRRGRCGPVAR</sequence>
<keyword evidence="1" id="KW-0812">Transmembrane</keyword>
<organism evidence="2 3">
    <name type="scientific">Natrialba chahannaoensis JCM 10990</name>
    <dbReference type="NCBI Taxonomy" id="1227492"/>
    <lineage>
        <taxon>Archaea</taxon>
        <taxon>Methanobacteriati</taxon>
        <taxon>Methanobacteriota</taxon>
        <taxon>Stenosarchaea group</taxon>
        <taxon>Halobacteria</taxon>
        <taxon>Halobacteriales</taxon>
        <taxon>Natrialbaceae</taxon>
        <taxon>Natrialba</taxon>
    </lineage>
</organism>
<keyword evidence="3" id="KW-1185">Reference proteome</keyword>
<name>M0A6F3_9EURY</name>
<keyword evidence="1" id="KW-0472">Membrane</keyword>
<dbReference type="OrthoDB" id="382950at2157"/>
<gene>
    <name evidence="2" type="ORF">C482_18592</name>
</gene>
<dbReference type="STRING" id="1227492.C482_18592"/>
<comment type="caution">
    <text evidence="2">The sequence shown here is derived from an EMBL/GenBank/DDBJ whole genome shotgun (WGS) entry which is preliminary data.</text>
</comment>
<proteinExistence type="predicted"/>
<feature type="transmembrane region" description="Helical" evidence="1">
    <location>
        <begin position="68"/>
        <end position="85"/>
    </location>
</feature>
<evidence type="ECO:0000313" key="2">
    <source>
        <dbReference type="EMBL" id="ELY94345.1"/>
    </source>
</evidence>
<dbReference type="EMBL" id="AOIN01000096">
    <property type="protein sequence ID" value="ELY94345.1"/>
    <property type="molecule type" value="Genomic_DNA"/>
</dbReference>
<dbReference type="InterPro" id="IPR058341">
    <property type="entry name" value="DUF8028"/>
</dbReference>
<evidence type="ECO:0000313" key="3">
    <source>
        <dbReference type="Proteomes" id="UP000011693"/>
    </source>
</evidence>
<dbReference type="Pfam" id="PF26071">
    <property type="entry name" value="DUF8028"/>
    <property type="match status" value="1"/>
</dbReference>
<feature type="transmembrane region" description="Helical" evidence="1">
    <location>
        <begin position="34"/>
        <end position="56"/>
    </location>
</feature>
<keyword evidence="1" id="KW-1133">Transmembrane helix</keyword>